<dbReference type="STRING" id="414703.SAMN04488125_104199"/>
<accession>A0A1I4CFY5</accession>
<dbReference type="RefSeq" id="WP_091943692.1">
    <property type="nucleotide sequence ID" value="NZ_FOSV01000004.1"/>
</dbReference>
<sequence>MISLSESLLSAASLLGLGALAARLPEVPPEAEPERRNLSPDAVTPDDPFFLAVAEALQEAGYLDS</sequence>
<organism evidence="2 3">
    <name type="scientific">Methylorubrum salsuginis</name>
    <dbReference type="NCBI Taxonomy" id="414703"/>
    <lineage>
        <taxon>Bacteria</taxon>
        <taxon>Pseudomonadati</taxon>
        <taxon>Pseudomonadota</taxon>
        <taxon>Alphaproteobacteria</taxon>
        <taxon>Hyphomicrobiales</taxon>
        <taxon>Methylobacteriaceae</taxon>
        <taxon>Methylorubrum</taxon>
    </lineage>
</organism>
<feature type="chain" id="PRO_5011647417" evidence="1">
    <location>
        <begin position="22"/>
        <end position="65"/>
    </location>
</feature>
<evidence type="ECO:0000256" key="1">
    <source>
        <dbReference type="SAM" id="SignalP"/>
    </source>
</evidence>
<dbReference type="EMBL" id="FOSV01000004">
    <property type="protein sequence ID" value="SFK80132.1"/>
    <property type="molecule type" value="Genomic_DNA"/>
</dbReference>
<gene>
    <name evidence="2" type="ORF">SAMN04488125_104199</name>
</gene>
<dbReference type="Proteomes" id="UP000198804">
    <property type="component" value="Unassembled WGS sequence"/>
</dbReference>
<dbReference type="AlphaFoldDB" id="A0A1I4CFY5"/>
<feature type="signal peptide" evidence="1">
    <location>
        <begin position="1"/>
        <end position="21"/>
    </location>
</feature>
<keyword evidence="3" id="KW-1185">Reference proteome</keyword>
<evidence type="ECO:0000313" key="2">
    <source>
        <dbReference type="EMBL" id="SFK80132.1"/>
    </source>
</evidence>
<reference evidence="3" key="1">
    <citation type="submission" date="2016-10" db="EMBL/GenBank/DDBJ databases">
        <authorList>
            <person name="Varghese N."/>
            <person name="Submissions S."/>
        </authorList>
    </citation>
    <scope>NUCLEOTIDE SEQUENCE [LARGE SCALE GENOMIC DNA]</scope>
    <source>
        <strain evidence="3">CGMCC 1.6474</strain>
    </source>
</reference>
<protein>
    <submittedName>
        <fullName evidence="2">Uncharacterized protein</fullName>
    </submittedName>
</protein>
<keyword evidence="1" id="KW-0732">Signal</keyword>
<evidence type="ECO:0000313" key="3">
    <source>
        <dbReference type="Proteomes" id="UP000198804"/>
    </source>
</evidence>
<name>A0A1I4CFY5_9HYPH</name>
<proteinExistence type="predicted"/>